<dbReference type="Gene3D" id="3.40.50.150">
    <property type="entry name" value="Vaccinia Virus protein VP39"/>
    <property type="match status" value="1"/>
</dbReference>
<dbReference type="CDD" id="cd02440">
    <property type="entry name" value="AdoMet_MTases"/>
    <property type="match status" value="1"/>
</dbReference>
<dbReference type="RefSeq" id="WP_062967987.1">
    <property type="nucleotide sequence ID" value="NZ_JAJFOE010000001.1"/>
</dbReference>
<dbReference type="SUPFAM" id="SSF56176">
    <property type="entry name" value="FAD-binding/transporter-associated domain-like"/>
    <property type="match status" value="1"/>
</dbReference>
<dbReference type="Pfam" id="PF08242">
    <property type="entry name" value="Methyltransf_12"/>
    <property type="match status" value="1"/>
</dbReference>
<dbReference type="InterPro" id="IPR013217">
    <property type="entry name" value="Methyltransf_12"/>
</dbReference>
<dbReference type="InterPro" id="IPR029063">
    <property type="entry name" value="SAM-dependent_MTases_sf"/>
</dbReference>
<evidence type="ECO:0000256" key="6">
    <source>
        <dbReference type="SAM" id="MobiDB-lite"/>
    </source>
</evidence>
<evidence type="ECO:0000313" key="9">
    <source>
        <dbReference type="Proteomes" id="UP000255082"/>
    </source>
</evidence>
<feature type="region of interest" description="Disordered" evidence="6">
    <location>
        <begin position="454"/>
        <end position="478"/>
    </location>
</feature>
<dbReference type="InterPro" id="IPR006094">
    <property type="entry name" value="Oxid_FAD_bind_N"/>
</dbReference>
<dbReference type="EMBL" id="UGRU01000001">
    <property type="protein sequence ID" value="SUA46353.1"/>
    <property type="molecule type" value="Genomic_DNA"/>
</dbReference>
<comment type="cofactor">
    <cofactor evidence="1">
        <name>FAD</name>
        <dbReference type="ChEBI" id="CHEBI:57692"/>
    </cofactor>
</comment>
<organism evidence="8 9">
    <name type="scientific">Nocardia africana</name>
    <dbReference type="NCBI Taxonomy" id="134964"/>
    <lineage>
        <taxon>Bacteria</taxon>
        <taxon>Bacillati</taxon>
        <taxon>Actinomycetota</taxon>
        <taxon>Actinomycetes</taxon>
        <taxon>Mycobacteriales</taxon>
        <taxon>Nocardiaceae</taxon>
        <taxon>Nocardia</taxon>
    </lineage>
</organism>
<dbReference type="InterPro" id="IPR016164">
    <property type="entry name" value="FAD-linked_Oxase-like_C"/>
</dbReference>
<comment type="similarity">
    <text evidence="2">Belongs to the oxygen-dependent FAD-linked oxidoreductase family.</text>
</comment>
<name>A0A378X1B3_9NOCA</name>
<dbReference type="PROSITE" id="PS51387">
    <property type="entry name" value="FAD_PCMH"/>
    <property type="match status" value="1"/>
</dbReference>
<keyword evidence="4" id="KW-0274">FAD</keyword>
<evidence type="ECO:0000256" key="3">
    <source>
        <dbReference type="ARBA" id="ARBA00022630"/>
    </source>
</evidence>
<sequence length="827" mass="90060">MTTTSDLDMLSALRAACRGPVHVPGDPSYDSARRRWNTAVDQHPAAVVGCTGVPDIRAAVALAHRHGVAVSVRGGGHEVANHATADGSLLLDLSALRTVTVDPAARRAVVSAGVTWSEFDEVCHRHGLAVTGADVSTVGVIGTAVCGGTGWLQRSFGFTCDNVCSAQVVLADGRLVHATADHHAELLWALRGGNGNFGIVVALELQLHPITTLHAGTLLFRLDQARDVFRRFRELCAESPDELALRATLLHWPPTAPEGPPMAAITAAYLGPQRQARDVLGRLRRIGEPELDLIRPLEYPELQRNTEQAFHDGHGTATGSEWLSAFDDTAIDALVDLAARMPTRYSLISVHQLGGAIRRMPAHATAFGFHDASYHMVLFSGGPPGTDLRASRQWITEVTAAVQQCSAGGPYIGILDDAASPDRVRSAYPPATYERLRRIKAEYDPDNAFRCNHNIPPADPNDTATASTPTGSDQPGRQLLSARDDLDLFGLRAMTAVVSSALPEGTARTEEQIVTALGVHPRHRWLVRRWLAELTDRRWIRHDPASGYTALREADTPERATLAQVCADFGFPARLARFFDEANRRLPELLQDRILAQELLFPDADLLTADAAYRDNPINRHLNNIAAELISRAVDRLAHHRQPIRILELGAGVGGTTADLLPVLDGRGVDYHFTDVSSFFLAAARDRFGAYPWVRYGEVDLNSELSAQPPYDVIVAANVLHNAHDCARTLRQLHDLLNPGGELVFIESCREHAQLLTSMHFLMSARPGRTRAGENDFRAGTNRIFLTESEWRQQLTAAGLPPHAVFPEPNEAPAVHGQRVFAAGKPS</sequence>
<dbReference type="GO" id="GO:0071949">
    <property type="term" value="F:FAD binding"/>
    <property type="evidence" value="ECO:0007669"/>
    <property type="project" value="InterPro"/>
</dbReference>
<evidence type="ECO:0000256" key="1">
    <source>
        <dbReference type="ARBA" id="ARBA00001974"/>
    </source>
</evidence>
<evidence type="ECO:0000313" key="8">
    <source>
        <dbReference type="EMBL" id="SUA46353.1"/>
    </source>
</evidence>
<evidence type="ECO:0000256" key="5">
    <source>
        <dbReference type="ARBA" id="ARBA00023002"/>
    </source>
</evidence>
<evidence type="ECO:0000256" key="2">
    <source>
        <dbReference type="ARBA" id="ARBA00005466"/>
    </source>
</evidence>
<reference evidence="8 9" key="1">
    <citation type="submission" date="2018-06" db="EMBL/GenBank/DDBJ databases">
        <authorList>
            <consortium name="Pathogen Informatics"/>
            <person name="Doyle S."/>
        </authorList>
    </citation>
    <scope>NUCLEOTIDE SEQUENCE [LARGE SCALE GENOMIC DNA]</scope>
    <source>
        <strain evidence="8 9">NCTC13184</strain>
    </source>
</reference>
<dbReference type="Pfam" id="PF08031">
    <property type="entry name" value="BBE"/>
    <property type="match status" value="1"/>
</dbReference>
<gene>
    <name evidence="8" type="primary">mcrA_4</name>
    <name evidence="8" type="ORF">NCTC13184_04878</name>
</gene>
<feature type="domain" description="FAD-binding PCMH-type" evidence="7">
    <location>
        <begin position="40"/>
        <end position="210"/>
    </location>
</feature>
<protein>
    <submittedName>
        <fullName evidence="8">Mitomycin radical oxidase</fullName>
        <ecNumber evidence="8">1.5.3.-</ecNumber>
    </submittedName>
</protein>
<keyword evidence="3" id="KW-0285">Flavoprotein</keyword>
<dbReference type="InterPro" id="IPR050416">
    <property type="entry name" value="FAD-linked_Oxidoreductase"/>
</dbReference>
<dbReference type="InterPro" id="IPR012951">
    <property type="entry name" value="BBE"/>
</dbReference>
<dbReference type="PANTHER" id="PTHR42973:SF39">
    <property type="entry name" value="FAD-BINDING PCMH-TYPE DOMAIN-CONTAINING PROTEIN"/>
    <property type="match status" value="1"/>
</dbReference>
<dbReference type="InterPro" id="IPR006093">
    <property type="entry name" value="Oxy_OxRdtase_FAD_BS"/>
</dbReference>
<evidence type="ECO:0000256" key="4">
    <source>
        <dbReference type="ARBA" id="ARBA00022827"/>
    </source>
</evidence>
<dbReference type="Proteomes" id="UP000255082">
    <property type="component" value="Unassembled WGS sequence"/>
</dbReference>
<dbReference type="Pfam" id="PF01565">
    <property type="entry name" value="FAD_binding_4"/>
    <property type="match status" value="1"/>
</dbReference>
<dbReference type="InterPro" id="IPR036318">
    <property type="entry name" value="FAD-bd_PCMH-like_sf"/>
</dbReference>
<accession>A0A378X1B3</accession>
<proteinExistence type="inferred from homology"/>
<dbReference type="SUPFAM" id="SSF55103">
    <property type="entry name" value="FAD-linked oxidases, C-terminal domain"/>
    <property type="match status" value="1"/>
</dbReference>
<feature type="compositionally biased region" description="Polar residues" evidence="6">
    <location>
        <begin position="462"/>
        <end position="475"/>
    </location>
</feature>
<keyword evidence="5 8" id="KW-0560">Oxidoreductase</keyword>
<dbReference type="SUPFAM" id="SSF53335">
    <property type="entry name" value="S-adenosyl-L-methionine-dependent methyltransferases"/>
    <property type="match status" value="1"/>
</dbReference>
<dbReference type="InterPro" id="IPR016166">
    <property type="entry name" value="FAD-bd_PCMH"/>
</dbReference>
<dbReference type="InterPro" id="IPR016169">
    <property type="entry name" value="FAD-bd_PCMH_sub2"/>
</dbReference>
<evidence type="ECO:0000259" key="7">
    <source>
        <dbReference type="PROSITE" id="PS51387"/>
    </source>
</evidence>
<dbReference type="GO" id="GO:0016491">
    <property type="term" value="F:oxidoreductase activity"/>
    <property type="evidence" value="ECO:0007669"/>
    <property type="project" value="UniProtKB-KW"/>
</dbReference>
<dbReference type="Gene3D" id="3.30.43.10">
    <property type="entry name" value="Uridine Diphospho-n-acetylenolpyruvylglucosamine Reductase, domain 2"/>
    <property type="match status" value="1"/>
</dbReference>
<dbReference type="PANTHER" id="PTHR42973">
    <property type="entry name" value="BINDING OXIDOREDUCTASE, PUTATIVE (AFU_ORTHOLOGUE AFUA_1G17690)-RELATED"/>
    <property type="match status" value="1"/>
</dbReference>
<dbReference type="InterPro" id="IPR016167">
    <property type="entry name" value="FAD-bd_PCMH_sub1"/>
</dbReference>
<dbReference type="Gene3D" id="3.40.462.20">
    <property type="match status" value="1"/>
</dbReference>
<dbReference type="PROSITE" id="PS00862">
    <property type="entry name" value="OX2_COVAL_FAD"/>
    <property type="match status" value="1"/>
</dbReference>
<dbReference type="EC" id="1.5.3.-" evidence="8"/>
<dbReference type="AlphaFoldDB" id="A0A378X1B3"/>
<dbReference type="OrthoDB" id="545125at2"/>
<dbReference type="Gene3D" id="3.30.465.10">
    <property type="match status" value="1"/>
</dbReference>